<dbReference type="OrthoDB" id="6253936at2759"/>
<evidence type="ECO:0000313" key="3">
    <source>
        <dbReference type="EMBL" id="KER26904.1"/>
    </source>
</evidence>
<evidence type="ECO:0000313" key="4">
    <source>
        <dbReference type="Proteomes" id="UP000054324"/>
    </source>
</evidence>
<dbReference type="InterPro" id="IPR013087">
    <property type="entry name" value="Znf_C2H2_type"/>
</dbReference>
<keyword evidence="1" id="KW-0862">Zinc</keyword>
<feature type="non-terminal residue" evidence="3">
    <location>
        <position position="460"/>
    </location>
</feature>
<name>A0A075AEN7_OPIVI</name>
<feature type="domain" description="C2H2-type" evidence="2">
    <location>
        <begin position="116"/>
        <end position="138"/>
    </location>
</feature>
<keyword evidence="1" id="KW-0479">Metal-binding</keyword>
<gene>
    <name evidence="3" type="ORF">T265_13915</name>
</gene>
<dbReference type="AlphaFoldDB" id="A0A075AEN7"/>
<dbReference type="EMBL" id="KL596736">
    <property type="protein sequence ID" value="KER26904.1"/>
    <property type="molecule type" value="Genomic_DNA"/>
</dbReference>
<dbReference type="KEGG" id="ovi:T265_13915"/>
<dbReference type="GO" id="GO:0008270">
    <property type="term" value="F:zinc ion binding"/>
    <property type="evidence" value="ECO:0007669"/>
    <property type="project" value="UniProtKB-KW"/>
</dbReference>
<dbReference type="InterPro" id="IPR036236">
    <property type="entry name" value="Znf_C2H2_sf"/>
</dbReference>
<dbReference type="Gene3D" id="3.30.160.60">
    <property type="entry name" value="Classic Zinc Finger"/>
    <property type="match status" value="1"/>
</dbReference>
<reference evidence="3 4" key="1">
    <citation type="submission" date="2013-11" db="EMBL/GenBank/DDBJ databases">
        <title>Opisthorchis viverrini - life in the bile duct.</title>
        <authorList>
            <person name="Young N.D."/>
            <person name="Nagarajan N."/>
            <person name="Lin S.J."/>
            <person name="Korhonen P.K."/>
            <person name="Jex A.R."/>
            <person name="Hall R.S."/>
            <person name="Safavi-Hemami H."/>
            <person name="Kaewkong W."/>
            <person name="Bertrand D."/>
            <person name="Gao S."/>
            <person name="Seet Q."/>
            <person name="Wongkham S."/>
            <person name="Teh B.T."/>
            <person name="Wongkham C."/>
            <person name="Intapan P.M."/>
            <person name="Maleewong W."/>
            <person name="Yang X."/>
            <person name="Hu M."/>
            <person name="Wang Z."/>
            <person name="Hofmann A."/>
            <person name="Sternberg P.W."/>
            <person name="Tan P."/>
            <person name="Wang J."/>
            <person name="Gasser R.B."/>
        </authorList>
    </citation>
    <scope>NUCLEOTIDE SEQUENCE [LARGE SCALE GENOMIC DNA]</scope>
</reference>
<dbReference type="SUPFAM" id="SSF57667">
    <property type="entry name" value="beta-beta-alpha zinc fingers"/>
    <property type="match status" value="1"/>
</dbReference>
<accession>A0A075AEN7</accession>
<evidence type="ECO:0000256" key="1">
    <source>
        <dbReference type="PROSITE-ProRule" id="PRU00042"/>
    </source>
</evidence>
<proteinExistence type="predicted"/>
<keyword evidence="1" id="KW-0863">Zinc-finger</keyword>
<dbReference type="GeneID" id="20328082"/>
<dbReference type="PROSITE" id="PS00028">
    <property type="entry name" value="ZINC_FINGER_C2H2_1"/>
    <property type="match status" value="2"/>
</dbReference>
<dbReference type="Proteomes" id="UP000054324">
    <property type="component" value="Unassembled WGS sequence"/>
</dbReference>
<feature type="domain" description="C2H2-type" evidence="2">
    <location>
        <begin position="151"/>
        <end position="179"/>
    </location>
</feature>
<dbReference type="PROSITE" id="PS50157">
    <property type="entry name" value="ZINC_FINGER_C2H2_2"/>
    <property type="match status" value="2"/>
</dbReference>
<protein>
    <recommendedName>
        <fullName evidence="2">C2H2-type domain-containing protein</fullName>
    </recommendedName>
</protein>
<evidence type="ECO:0000259" key="2">
    <source>
        <dbReference type="PROSITE" id="PS50157"/>
    </source>
</evidence>
<sequence>MLPGNLMCCTRSPRVSVATIFEISRYTYIRNALISCTGQSKHGYRSHIPRSRRAEPPPRGGSLDVCLGELRVQQLQTGPTTPFGFNVLVTFDNVYYESSGASAPVPTSTQESLVGFTCEECGKCCKSKAGFVAHHRVHDNGSVGTNTVAQLACADCSRLFPTKIGLSQHRRHAHPTQHNADKLGRVKYSSTRWSQQESQSLLRLANNLYPSCGTQTELFTRLEQYFPGRSAISIKTRLRVLNWQAQQDETSSGEPEQTISQTTAYSSEADDYSVWFKQTVDCTVSLLKSHADRSLASVDLLAFPRGLQSGIMTPEQVLSLLNLHASRTFPHTWKTELRTPTSTSFIKPDLIAVREHRATIIDVSIVSDGRGVIVWNGKKQKYGADEHSLAIISALHAIGCDIDFLVHQPMIISYRRICFPQSAKAVIGLGFPKVAVSDLCLLAIVGSLRTYDTFMRGTWR</sequence>
<dbReference type="RefSeq" id="XP_009169379.1">
    <property type="nucleotide sequence ID" value="XM_009171115.1"/>
</dbReference>
<dbReference type="CTD" id="20328082"/>
<keyword evidence="4" id="KW-1185">Reference proteome</keyword>
<dbReference type="SMART" id="SM00355">
    <property type="entry name" value="ZnF_C2H2"/>
    <property type="match status" value="2"/>
</dbReference>
<organism evidence="3 4">
    <name type="scientific">Opisthorchis viverrini</name>
    <name type="common">Southeast Asian liver fluke</name>
    <dbReference type="NCBI Taxonomy" id="6198"/>
    <lineage>
        <taxon>Eukaryota</taxon>
        <taxon>Metazoa</taxon>
        <taxon>Spiralia</taxon>
        <taxon>Lophotrochozoa</taxon>
        <taxon>Platyhelminthes</taxon>
        <taxon>Trematoda</taxon>
        <taxon>Digenea</taxon>
        <taxon>Opisthorchiida</taxon>
        <taxon>Opisthorchiata</taxon>
        <taxon>Opisthorchiidae</taxon>
        <taxon>Opisthorchis</taxon>
    </lineage>
</organism>